<keyword evidence="1" id="KW-0812">Transmembrane</keyword>
<reference evidence="4 5" key="1">
    <citation type="submission" date="2024-02" db="EMBL/GenBank/DDBJ databases">
        <title>Roseibium algae sp. nov., isolated from marine alga (Grateloupia sp.), showing potential in myo-inositol conversion.</title>
        <authorList>
            <person name="Wang Y."/>
        </authorList>
    </citation>
    <scope>NUCLEOTIDE SEQUENCE [LARGE SCALE GENOMIC DNA]</scope>
    <source>
        <strain evidence="4 5">H3510</strain>
    </source>
</reference>
<dbReference type="Pfam" id="PF16220">
    <property type="entry name" value="DUF4880"/>
    <property type="match status" value="1"/>
</dbReference>
<dbReference type="EMBL" id="JBAKIA010000001">
    <property type="protein sequence ID" value="MEJ8472542.1"/>
    <property type="molecule type" value="Genomic_DNA"/>
</dbReference>
<gene>
    <name evidence="4" type="ORF">V6575_00440</name>
</gene>
<sequence length="380" mass="42623">MIKALKFSACEENYRRAIRLYINRGAAKQAKWRKANGSESMLSRETELTTRQRLSEEAVDWLLKLQGSPNDQGLHEQFQVWLDHAPQHHEAWSRTCRMWDRLGALSPETRKIPDQLEKAPVWSTQSQLEVAELPSKKMRGRITAVSVALAVAACFLVLLAPTWLIHYQADHYTDPGEIRTIHLEDGSNVTLAAASAIKLDFDNKTRQLTLLSGEAFFDVSHDASRPFLVTADNLNISVLGTQFNVRLGQETTDVALLKGSVKAKAGHDKAVASAVLRPGEQLKLDDVDGTIELSKINLDQIAAWRKHRLYVMNETLESVAQQIGRYHSGWIAIPDTRLANQRVTGAFDLTNPEKAMRALVAPFGGQVYEINNYFMILLNL</sequence>
<evidence type="ECO:0000313" key="5">
    <source>
        <dbReference type="Proteomes" id="UP001385499"/>
    </source>
</evidence>
<evidence type="ECO:0000259" key="3">
    <source>
        <dbReference type="Pfam" id="PF16220"/>
    </source>
</evidence>
<name>A0ABU8TF32_9HYPH</name>
<dbReference type="Gene3D" id="2.60.120.1440">
    <property type="match status" value="1"/>
</dbReference>
<dbReference type="PANTHER" id="PTHR30273:SF2">
    <property type="entry name" value="PROTEIN FECR"/>
    <property type="match status" value="1"/>
</dbReference>
<evidence type="ECO:0000313" key="4">
    <source>
        <dbReference type="EMBL" id="MEJ8472542.1"/>
    </source>
</evidence>
<feature type="transmembrane region" description="Helical" evidence="1">
    <location>
        <begin position="142"/>
        <end position="165"/>
    </location>
</feature>
<proteinExistence type="predicted"/>
<evidence type="ECO:0000256" key="1">
    <source>
        <dbReference type="SAM" id="Phobius"/>
    </source>
</evidence>
<protein>
    <submittedName>
        <fullName evidence="4">FecR family protein</fullName>
    </submittedName>
</protein>
<dbReference type="InterPro" id="IPR006860">
    <property type="entry name" value="FecR"/>
</dbReference>
<dbReference type="Gene3D" id="3.55.50.30">
    <property type="match status" value="1"/>
</dbReference>
<dbReference type="Pfam" id="PF04773">
    <property type="entry name" value="FecR"/>
    <property type="match status" value="1"/>
</dbReference>
<organism evidence="4 5">
    <name type="scientific">Roseibium algae</name>
    <dbReference type="NCBI Taxonomy" id="3123038"/>
    <lineage>
        <taxon>Bacteria</taxon>
        <taxon>Pseudomonadati</taxon>
        <taxon>Pseudomonadota</taxon>
        <taxon>Alphaproteobacteria</taxon>
        <taxon>Hyphomicrobiales</taxon>
        <taxon>Stappiaceae</taxon>
        <taxon>Roseibium</taxon>
    </lineage>
</organism>
<comment type="caution">
    <text evidence="4">The sequence shown here is derived from an EMBL/GenBank/DDBJ whole genome shotgun (WGS) entry which is preliminary data.</text>
</comment>
<keyword evidence="5" id="KW-1185">Reference proteome</keyword>
<dbReference type="PIRSF" id="PIRSF018266">
    <property type="entry name" value="FecR"/>
    <property type="match status" value="1"/>
</dbReference>
<feature type="domain" description="FecR N-terminal" evidence="3">
    <location>
        <begin position="56"/>
        <end position="98"/>
    </location>
</feature>
<keyword evidence="1" id="KW-1133">Transmembrane helix</keyword>
<accession>A0ABU8TF32</accession>
<keyword evidence="1" id="KW-0472">Membrane</keyword>
<dbReference type="InterPro" id="IPR012373">
    <property type="entry name" value="Ferrdict_sens_TM"/>
</dbReference>
<evidence type="ECO:0000259" key="2">
    <source>
        <dbReference type="Pfam" id="PF04773"/>
    </source>
</evidence>
<dbReference type="Proteomes" id="UP001385499">
    <property type="component" value="Unassembled WGS sequence"/>
</dbReference>
<feature type="domain" description="FecR protein" evidence="2">
    <location>
        <begin position="171"/>
        <end position="262"/>
    </location>
</feature>
<dbReference type="RefSeq" id="WP_340272010.1">
    <property type="nucleotide sequence ID" value="NZ_JBAKIA010000001.1"/>
</dbReference>
<dbReference type="PANTHER" id="PTHR30273">
    <property type="entry name" value="PERIPLASMIC SIGNAL SENSOR AND SIGMA FACTOR ACTIVATOR FECR-RELATED"/>
    <property type="match status" value="1"/>
</dbReference>
<dbReference type="InterPro" id="IPR032623">
    <property type="entry name" value="FecR_N"/>
</dbReference>